<dbReference type="Pfam" id="PF13452">
    <property type="entry name" value="FAS1_DH_region"/>
    <property type="match status" value="1"/>
</dbReference>
<dbReference type="Gene3D" id="3.10.129.10">
    <property type="entry name" value="Hotdog Thioesterase"/>
    <property type="match status" value="1"/>
</dbReference>
<dbReference type="RefSeq" id="WP_344774105.1">
    <property type="nucleotide sequence ID" value="NZ_BAABAH010000004.1"/>
</dbReference>
<dbReference type="InterPro" id="IPR039569">
    <property type="entry name" value="FAS1-like_DH_region"/>
</dbReference>
<evidence type="ECO:0000259" key="1">
    <source>
        <dbReference type="Pfam" id="PF13452"/>
    </source>
</evidence>
<dbReference type="InterPro" id="IPR029069">
    <property type="entry name" value="HotDog_dom_sf"/>
</dbReference>
<dbReference type="PIRSF" id="PIRSF018072">
    <property type="entry name" value="UCP018072"/>
    <property type="match status" value="1"/>
</dbReference>
<reference evidence="3" key="1">
    <citation type="journal article" date="2019" name="Int. J. Syst. Evol. Microbiol.">
        <title>The Global Catalogue of Microorganisms (GCM) 10K type strain sequencing project: providing services to taxonomists for standard genome sequencing and annotation.</title>
        <authorList>
            <consortium name="The Broad Institute Genomics Platform"/>
            <consortium name="The Broad Institute Genome Sequencing Center for Infectious Disease"/>
            <person name="Wu L."/>
            <person name="Ma J."/>
        </authorList>
    </citation>
    <scope>NUCLEOTIDE SEQUENCE [LARGE SCALE GENOMIC DNA]</scope>
    <source>
        <strain evidence="3">JCM 16953</strain>
    </source>
</reference>
<accession>A0ABP7IBW1</accession>
<protein>
    <submittedName>
        <fullName evidence="2">MaoC family dehydratase N-terminal domain-containing protein</fullName>
    </submittedName>
</protein>
<evidence type="ECO:0000313" key="3">
    <source>
        <dbReference type="Proteomes" id="UP001501821"/>
    </source>
</evidence>
<dbReference type="InterPro" id="IPR016709">
    <property type="entry name" value="HadA-like"/>
</dbReference>
<name>A0ABP7IBW1_9ACTN</name>
<keyword evidence="3" id="KW-1185">Reference proteome</keyword>
<dbReference type="Proteomes" id="UP001501821">
    <property type="component" value="Unassembled WGS sequence"/>
</dbReference>
<gene>
    <name evidence="2" type="ORF">GCM10022242_15950</name>
</gene>
<sequence length="130" mass="13925">MPIDESIAGREFSAARPYEVTERAVRAFAAATRASGDRVPATFPIVVAFHAMAEFIVAGGLDLSRVVHGDEHFAYERPLRIGDTLSATLTVDNVRDVSGNGFYSTTTRITDEAGDLVCTARATLVHRAAA</sequence>
<comment type="caution">
    <text evidence="2">The sequence shown here is derived from an EMBL/GenBank/DDBJ whole genome shotgun (WGS) entry which is preliminary data.</text>
</comment>
<dbReference type="SUPFAM" id="SSF54637">
    <property type="entry name" value="Thioesterase/thiol ester dehydrase-isomerase"/>
    <property type="match status" value="1"/>
</dbReference>
<evidence type="ECO:0000313" key="2">
    <source>
        <dbReference type="EMBL" id="GAA3814594.1"/>
    </source>
</evidence>
<dbReference type="CDD" id="cd03441">
    <property type="entry name" value="R_hydratase_like"/>
    <property type="match status" value="1"/>
</dbReference>
<dbReference type="EMBL" id="BAABAH010000004">
    <property type="protein sequence ID" value="GAA3814594.1"/>
    <property type="molecule type" value="Genomic_DNA"/>
</dbReference>
<proteinExistence type="predicted"/>
<organism evidence="2 3">
    <name type="scientific">Nocardioides panacisoli</name>
    <dbReference type="NCBI Taxonomy" id="627624"/>
    <lineage>
        <taxon>Bacteria</taxon>
        <taxon>Bacillati</taxon>
        <taxon>Actinomycetota</taxon>
        <taxon>Actinomycetes</taxon>
        <taxon>Propionibacteriales</taxon>
        <taxon>Nocardioidaceae</taxon>
        <taxon>Nocardioides</taxon>
    </lineage>
</organism>
<feature type="domain" description="FAS1-like dehydratase" evidence="1">
    <location>
        <begin position="16"/>
        <end position="119"/>
    </location>
</feature>